<evidence type="ECO:0000256" key="3">
    <source>
        <dbReference type="ARBA" id="ARBA00022729"/>
    </source>
</evidence>
<dbReference type="SUPFAM" id="SSF53822">
    <property type="entry name" value="Periplasmic binding protein-like I"/>
    <property type="match status" value="1"/>
</dbReference>
<organism evidence="5 6">
    <name type="scientific">Niallia hominis</name>
    <dbReference type="NCBI Taxonomy" id="3133173"/>
    <lineage>
        <taxon>Bacteria</taxon>
        <taxon>Bacillati</taxon>
        <taxon>Bacillota</taxon>
        <taxon>Bacilli</taxon>
        <taxon>Bacillales</taxon>
        <taxon>Bacillaceae</taxon>
        <taxon>Niallia</taxon>
    </lineage>
</organism>
<feature type="domain" description="Periplasmic binding protein" evidence="4">
    <location>
        <begin position="50"/>
        <end position="306"/>
    </location>
</feature>
<comment type="subcellular location">
    <subcellularLocation>
        <location evidence="1">Cell envelope</location>
    </subcellularLocation>
</comment>
<keyword evidence="6" id="KW-1185">Reference proteome</keyword>
<comment type="caution">
    <text evidence="5">The sequence shown here is derived from an EMBL/GenBank/DDBJ whole genome shotgun (WGS) entry which is preliminary data.</text>
</comment>
<dbReference type="RefSeq" id="WP_349204828.1">
    <property type="nucleotide sequence ID" value="NZ_JBBMFN010000024.1"/>
</dbReference>
<protein>
    <submittedName>
        <fullName evidence="5">Substrate-binding domain-containing protein</fullName>
    </submittedName>
</protein>
<dbReference type="InterPro" id="IPR028082">
    <property type="entry name" value="Peripla_BP_I"/>
</dbReference>
<name>A0ABV1F313_9BACI</name>
<evidence type="ECO:0000256" key="2">
    <source>
        <dbReference type="ARBA" id="ARBA00007639"/>
    </source>
</evidence>
<evidence type="ECO:0000259" key="4">
    <source>
        <dbReference type="Pfam" id="PF13407"/>
    </source>
</evidence>
<sequence>MRKTIMVIFLTVILILCYFTFDAAKNVFRADWQFPSDDRMNNQDQQRLVLITQERDTPFWDKVAKGAKKQAEIEEVSLEVWGSYSHNQEDFLKNVEIAIQSKVDGIIVQGLDTDEFKNLTKIKASFYGVPIITVANDVPIADSLRRTYVGSDQFSAGKMIAEQLVRDMGSKGKVVLMLESQEEYFQKQRLKGIEEILKQYKDINVVYAKTIDTTKEQVVVTTQDILNKEPDTNAFIAINANVLGTLVKEISKRYQIDPYYLYSFDDGPESISLLEEVTLDAMVEQTPEAMGEQSVQLMMEWLNGEKVPLDKNGYLTDIKIQKAENTNE</sequence>
<dbReference type="EMBL" id="JBBMFN010000024">
    <property type="protein sequence ID" value="MEQ2466264.1"/>
    <property type="molecule type" value="Genomic_DNA"/>
</dbReference>
<proteinExistence type="inferred from homology"/>
<evidence type="ECO:0000313" key="5">
    <source>
        <dbReference type="EMBL" id="MEQ2466264.1"/>
    </source>
</evidence>
<dbReference type="InterPro" id="IPR025997">
    <property type="entry name" value="SBP_2_dom"/>
</dbReference>
<evidence type="ECO:0000313" key="6">
    <source>
        <dbReference type="Proteomes" id="UP001465426"/>
    </source>
</evidence>
<dbReference type="PANTHER" id="PTHR46847">
    <property type="entry name" value="D-ALLOSE-BINDING PERIPLASMIC PROTEIN-RELATED"/>
    <property type="match status" value="1"/>
</dbReference>
<gene>
    <name evidence="5" type="ORF">WMO63_11370</name>
</gene>
<keyword evidence="3" id="KW-0732">Signal</keyword>
<comment type="similarity">
    <text evidence="2">Belongs to the bacterial solute-binding protein 2 family.</text>
</comment>
<dbReference type="Pfam" id="PF13407">
    <property type="entry name" value="Peripla_BP_4"/>
    <property type="match status" value="1"/>
</dbReference>
<accession>A0ABV1F313</accession>
<dbReference type="Gene3D" id="3.40.50.2300">
    <property type="match status" value="2"/>
</dbReference>
<reference evidence="5 6" key="1">
    <citation type="submission" date="2024-03" db="EMBL/GenBank/DDBJ databases">
        <title>Human intestinal bacterial collection.</title>
        <authorList>
            <person name="Pauvert C."/>
            <person name="Hitch T.C.A."/>
            <person name="Clavel T."/>
        </authorList>
    </citation>
    <scope>NUCLEOTIDE SEQUENCE [LARGE SCALE GENOMIC DNA]</scope>
    <source>
        <strain evidence="5 6">CLA-SR-H024</strain>
    </source>
</reference>
<dbReference type="PANTHER" id="PTHR46847:SF1">
    <property type="entry name" value="D-ALLOSE-BINDING PERIPLASMIC PROTEIN-RELATED"/>
    <property type="match status" value="1"/>
</dbReference>
<evidence type="ECO:0000256" key="1">
    <source>
        <dbReference type="ARBA" id="ARBA00004196"/>
    </source>
</evidence>
<dbReference type="Proteomes" id="UP001465426">
    <property type="component" value="Unassembled WGS sequence"/>
</dbReference>